<dbReference type="Proteomes" id="UP000694843">
    <property type="component" value="Unplaced"/>
</dbReference>
<dbReference type="OMA" id="RWAGQIM"/>
<feature type="region of interest" description="Disordered" evidence="8">
    <location>
        <begin position="184"/>
        <end position="215"/>
    </location>
</feature>
<keyword evidence="2" id="KW-0132">Cell division</keyword>
<feature type="compositionally biased region" description="Basic and acidic residues" evidence="8">
    <location>
        <begin position="1547"/>
        <end position="1556"/>
    </location>
</feature>
<dbReference type="Pfam" id="PF12717">
    <property type="entry name" value="Cnd1"/>
    <property type="match status" value="1"/>
</dbReference>
<keyword evidence="10" id="KW-1185">Reference proteome</keyword>
<feature type="compositionally biased region" description="Basic and acidic residues" evidence="8">
    <location>
        <begin position="1486"/>
        <end position="1501"/>
    </location>
</feature>
<sequence>MSSQVIDLFAKFSLEKLSRDWIDFVIDSDLTEIEDLPGSFEDEHVSTNFRGLFDAVISELRAWVDSLPVPVANEENRKSMSLADLSVSSEADEGERHTPSRFWVDLAQVAPIKSIMTFLFYHAHIGQRYNARESERELGCLAGSLYFLLLSVPGSNAFRIFHPILFLKTLDLMRLTTKLHIGAVTPRKGKGPKAPAGRRHADDPPVAGDEDDEEDTDITLLTQREANNLIRNLNFLLLDFLRLTVRFSLKHSPESIDETINILVDVTRSETHNAHSVFVGKPNEVSVTSLVYNSYVALQCLCAHLHGSIRKIVTLVLKHILPNILMVSRGTSDLSVRSLGVIRDHSVIFVRYLLTQIKEPSYEGVYILVQHLCLRVPDKADFRQKTSQSVVEILQNLPIKLYTKLMQWFFKFSHNEKAGHRLFTLEIISRMLAAEERHADDGQEAAASATPDITSAGASPATPARESNESTFNILPPDHSVNVPANRNILSHKFLLSIIFSRCRDSAATVRSKALALLAECTLSDNPTIMLAMKQIFQTNQPVVFTTPHVENNQFNLESPLEDIESSPNDKENEVSVDMPNAAMVLTLLTRRCRDDKVTVRKSALQVLENLTKLDNQMLTKANLQIFCDHCRDPALLIRKQMVVALTQLVEDHPQMAAEAWVMGVLPAILDPEMKVQEKVTEVKSSLSLILFLLLVNDHPESETHTNELPWLLLATVTRLSYHKFLSKAITVWGASALAKPGIIAVTKSHIGGEHNEQAWLLLSLLSHCLDVTDASFAVRYYRDNCQNVQEVGWCCLQGVLRVLCNSIKSIPALECAELQELLLQPVKDVAVGATLMPAILDLLVLINVKLHGEDQPGQDAMKVWVAPLLVSCDEHLQKILFSPQQQTPLSAHDEEQLFRRIFLLGEAGLLLPSAVNKRMFLMLQSIIFHGQHGTHGATSPPPGIPSSQIQSSQPLNLSYVPSARVKAVSVAVLGKLCLQHESQAKRIVPALGRLLDMQVGPDIKTNIIMRYYGFKRDHEVKYATVVDPLMPQMTACLRDPDLSVRRTTLTLVISLLQEDYLKLKGSFFYRILQCLCDDHEEIRDTVIFFLTERLLKRFPKIFLQHFIECIFHYNCYEEHESYNRFAQNQQEKELFSLAGPEHLAARMSIYKFMLEHMADDQRFSITQRLCHDVIGGVVDGRMGAAGSDDVLRDTLLVLCSDEIKLASLKSRPEEDHPVNQEEQAQIAGMAIKKTIISQVVKRNVIENIVPILIALKHKLEKQRSPLMKQLLLYFKEIMKDYKNEIKEILAGDKQLAEEIEFNLRQLEERQKEEEAAQRLAEQARLREETRLRGRLSTGVADRTSLPHLKECSAKEASSGTQSAAPSLESHSGFGNNLTMSKSPSALESNSPARAQDLSQLCADRTLQVAVERLSPKRIACIKENFLKNAVLNSQRLANKKSVAGNSTETEENLSNDSVQSPKIKAAFEKRRLNLEAETAAFVSSAREEMPAPHGPVHDDQVASTSGEARGRTSDDVESEASGEEASSDRRANPVNRNAPAASTQKEQQEAPRHDDNAEDGTAPTADAELREARRLELLRAISTPTRNQSVICNITFKNQTQNVSAIPENMSTLSEISEEPSNDQQGSILLHFKDPTAYAKDDQFSMIRKSTKRSLDNDFKKLRKTEADKDKRKASGGLFESVCSEGEVDGQEMEQSFRDSPGCRPEVLVTKTNKKRSNGKRKSNK</sequence>
<feature type="coiled-coil region" evidence="7">
    <location>
        <begin position="1290"/>
        <end position="1327"/>
    </location>
</feature>
<evidence type="ECO:0000313" key="10">
    <source>
        <dbReference type="Proteomes" id="UP000694843"/>
    </source>
</evidence>
<feature type="compositionally biased region" description="Basic residues" evidence="8">
    <location>
        <begin position="1713"/>
        <end position="1726"/>
    </location>
</feature>
<evidence type="ECO:0000256" key="7">
    <source>
        <dbReference type="SAM" id="Coils"/>
    </source>
</evidence>
<dbReference type="OrthoDB" id="10263978at2759"/>
<gene>
    <name evidence="11" type="primary">LOC108670092</name>
</gene>
<evidence type="ECO:0000256" key="1">
    <source>
        <dbReference type="ARBA" id="ARBA00004123"/>
    </source>
</evidence>
<evidence type="ECO:0000256" key="8">
    <source>
        <dbReference type="SAM" id="MobiDB-lite"/>
    </source>
</evidence>
<feature type="region of interest" description="Disordered" evidence="8">
    <location>
        <begin position="1656"/>
        <end position="1726"/>
    </location>
</feature>
<dbReference type="PANTHER" id="PTHR14222:SF1">
    <property type="entry name" value="CONDENSIN-2 COMPLEX SUBUNIT D3"/>
    <property type="match status" value="1"/>
</dbReference>
<feature type="domain" description="Condensin complex subunit 1 C-terminal" evidence="9">
    <location>
        <begin position="1021"/>
        <end position="1173"/>
    </location>
</feature>
<keyword evidence="7" id="KW-0175">Coiled coil</keyword>
<reference evidence="11" key="1">
    <citation type="submission" date="2025-08" db="UniProtKB">
        <authorList>
            <consortium name="RefSeq"/>
        </authorList>
    </citation>
    <scope>IDENTIFICATION</scope>
    <source>
        <tissue evidence="11">Whole organism</tissue>
    </source>
</reference>
<dbReference type="PANTHER" id="PTHR14222">
    <property type="entry name" value="CONDENSIN"/>
    <property type="match status" value="1"/>
</dbReference>
<dbReference type="GO" id="GO:0005634">
    <property type="term" value="C:nucleus"/>
    <property type="evidence" value="ECO:0007669"/>
    <property type="project" value="UniProtKB-SubCell"/>
</dbReference>
<evidence type="ECO:0000256" key="3">
    <source>
        <dbReference type="ARBA" id="ARBA00022776"/>
    </source>
</evidence>
<dbReference type="InterPro" id="IPR032682">
    <property type="entry name" value="Cnd1_C"/>
</dbReference>
<evidence type="ECO:0000259" key="9">
    <source>
        <dbReference type="Pfam" id="PF12717"/>
    </source>
</evidence>
<evidence type="ECO:0000256" key="6">
    <source>
        <dbReference type="ARBA" id="ARBA00023306"/>
    </source>
</evidence>
<dbReference type="GO" id="GO:0051301">
    <property type="term" value="P:cell division"/>
    <property type="evidence" value="ECO:0007669"/>
    <property type="project" value="UniProtKB-KW"/>
</dbReference>
<feature type="region of interest" description="Disordered" evidence="8">
    <location>
        <begin position="439"/>
        <end position="475"/>
    </location>
</feature>
<dbReference type="Gene3D" id="1.25.10.10">
    <property type="entry name" value="Leucine-rich Repeat Variant"/>
    <property type="match status" value="2"/>
</dbReference>
<evidence type="ECO:0000313" key="11">
    <source>
        <dbReference type="RefSeq" id="XP_047737385.1"/>
    </source>
</evidence>
<evidence type="ECO:0000256" key="2">
    <source>
        <dbReference type="ARBA" id="ARBA00022618"/>
    </source>
</evidence>
<dbReference type="KEGG" id="hazt:108670092"/>
<keyword evidence="5" id="KW-0539">Nucleus</keyword>
<dbReference type="GO" id="GO:0042393">
    <property type="term" value="F:histone binding"/>
    <property type="evidence" value="ECO:0007669"/>
    <property type="project" value="TreeGrafter"/>
</dbReference>
<evidence type="ECO:0000256" key="5">
    <source>
        <dbReference type="ARBA" id="ARBA00023242"/>
    </source>
</evidence>
<protein>
    <submittedName>
        <fullName evidence="11">Condensin-2 complex subunit D3</fullName>
    </submittedName>
</protein>
<feature type="region of interest" description="Disordered" evidence="8">
    <location>
        <begin position="1347"/>
        <end position="1392"/>
    </location>
</feature>
<accession>A0A979FMG4</accession>
<feature type="compositionally biased region" description="Basic and acidic residues" evidence="8">
    <location>
        <begin position="1656"/>
        <end position="1674"/>
    </location>
</feature>
<keyword evidence="4" id="KW-0226">DNA condensation</keyword>
<keyword evidence="6" id="KW-0131">Cell cycle</keyword>
<dbReference type="InterPro" id="IPR026971">
    <property type="entry name" value="CND1/NCAPD3"/>
</dbReference>
<name>A0A979FMG4_HYAAZ</name>
<feature type="region of interest" description="Disordered" evidence="8">
    <location>
        <begin position="1484"/>
        <end position="1565"/>
    </location>
</feature>
<dbReference type="GO" id="GO:0007076">
    <property type="term" value="P:mitotic chromosome condensation"/>
    <property type="evidence" value="ECO:0007669"/>
    <property type="project" value="InterPro"/>
</dbReference>
<dbReference type="GO" id="GO:0000796">
    <property type="term" value="C:condensin complex"/>
    <property type="evidence" value="ECO:0007669"/>
    <property type="project" value="TreeGrafter"/>
</dbReference>
<dbReference type="InterPro" id="IPR011989">
    <property type="entry name" value="ARM-like"/>
</dbReference>
<comment type="subcellular location">
    <subcellularLocation>
        <location evidence="1">Nucleus</location>
    </subcellularLocation>
</comment>
<feature type="compositionally biased region" description="Low complexity" evidence="8">
    <location>
        <begin position="1533"/>
        <end position="1542"/>
    </location>
</feature>
<keyword evidence="3" id="KW-0498">Mitosis</keyword>
<dbReference type="SUPFAM" id="SSF48371">
    <property type="entry name" value="ARM repeat"/>
    <property type="match status" value="1"/>
</dbReference>
<dbReference type="GeneID" id="108670092"/>
<dbReference type="RefSeq" id="XP_047737385.1">
    <property type="nucleotide sequence ID" value="XM_047881429.1"/>
</dbReference>
<dbReference type="GO" id="GO:0000779">
    <property type="term" value="C:condensed chromosome, centromeric region"/>
    <property type="evidence" value="ECO:0007669"/>
    <property type="project" value="TreeGrafter"/>
</dbReference>
<dbReference type="GO" id="GO:0010032">
    <property type="term" value="P:meiotic chromosome condensation"/>
    <property type="evidence" value="ECO:0007669"/>
    <property type="project" value="TreeGrafter"/>
</dbReference>
<dbReference type="InterPro" id="IPR016024">
    <property type="entry name" value="ARM-type_fold"/>
</dbReference>
<proteinExistence type="predicted"/>
<evidence type="ECO:0000256" key="4">
    <source>
        <dbReference type="ARBA" id="ARBA00023067"/>
    </source>
</evidence>
<organism evidence="10 11">
    <name type="scientific">Hyalella azteca</name>
    <name type="common">Amphipod</name>
    <dbReference type="NCBI Taxonomy" id="294128"/>
    <lineage>
        <taxon>Eukaryota</taxon>
        <taxon>Metazoa</taxon>
        <taxon>Ecdysozoa</taxon>
        <taxon>Arthropoda</taxon>
        <taxon>Crustacea</taxon>
        <taxon>Multicrustacea</taxon>
        <taxon>Malacostraca</taxon>
        <taxon>Eumalacostraca</taxon>
        <taxon>Peracarida</taxon>
        <taxon>Amphipoda</taxon>
        <taxon>Senticaudata</taxon>
        <taxon>Talitrida</taxon>
        <taxon>Talitroidea</taxon>
        <taxon>Hyalellidae</taxon>
        <taxon>Hyalella</taxon>
    </lineage>
</organism>
<feature type="compositionally biased region" description="Polar residues" evidence="8">
    <location>
        <begin position="1356"/>
        <end position="1392"/>
    </location>
</feature>